<dbReference type="Proteomes" id="UP000197138">
    <property type="component" value="Unassembled WGS sequence"/>
</dbReference>
<dbReference type="PANTHER" id="PTHR31865:SF0">
    <property type="entry name" value="EXPRESSED PROTEIN"/>
    <property type="match status" value="1"/>
</dbReference>
<evidence type="ECO:0000313" key="2">
    <source>
        <dbReference type="EMBL" id="OWM67413.1"/>
    </source>
</evidence>
<evidence type="ECO:0000256" key="1">
    <source>
        <dbReference type="SAM" id="MobiDB-lite"/>
    </source>
</evidence>
<dbReference type="PANTHER" id="PTHR31865">
    <property type="entry name" value="OSJNBA0071G03.3 PROTEIN"/>
    <property type="match status" value="1"/>
</dbReference>
<gene>
    <name evidence="2" type="ORF">CDL15_Pgr019873</name>
</gene>
<dbReference type="InterPro" id="IPR012881">
    <property type="entry name" value="DUF1685"/>
</dbReference>
<accession>A0A218W4D7</accession>
<dbReference type="Pfam" id="PF07939">
    <property type="entry name" value="DUF1685"/>
    <property type="match status" value="1"/>
</dbReference>
<dbReference type="EMBL" id="MTKT01005396">
    <property type="protein sequence ID" value="OWM67413.1"/>
    <property type="molecule type" value="Genomic_DNA"/>
</dbReference>
<sequence>MLMGSSSESEQSIPAEIPPEYEEWPFITNDDDNHERGNNSMRQTHQQESRQGLLEEEPGPARRLRGGEPRGRVNDEDEELMYDDLDELKGCLDLGFGFSYDEIPELCNTLPALELCYSMTQRSLDEQQQQQGRSPEVSPVPAVWSPVASWRISAPAFIYHKMWFGRQTALPVVFGGENIKYENILRVTIRKQSRQGSRFGHRSYPGYGPGFAEEKQFLLEIDQTLANAYSSRGELREDGAVVEKKGSIHSVGGFGSSPLFHCNHSLLHSSLCCHDFCSETAISEAEKAQLFLDEMRFKCKTHGFRTLGRALSCFDTMMGFRPLPSIADFNLLLGDHCPDGALC</sequence>
<feature type="compositionally biased region" description="Basic and acidic residues" evidence="1">
    <location>
        <begin position="65"/>
        <end position="74"/>
    </location>
</feature>
<feature type="compositionally biased region" description="Polar residues" evidence="1">
    <location>
        <begin position="38"/>
        <end position="50"/>
    </location>
</feature>
<proteinExistence type="predicted"/>
<feature type="region of interest" description="Disordered" evidence="1">
    <location>
        <begin position="1"/>
        <end position="78"/>
    </location>
</feature>
<comment type="caution">
    <text evidence="2">The sequence shown here is derived from an EMBL/GenBank/DDBJ whole genome shotgun (WGS) entry which is preliminary data.</text>
</comment>
<protein>
    <submittedName>
        <fullName evidence="2">Uncharacterized protein</fullName>
    </submittedName>
</protein>
<feature type="compositionally biased region" description="Polar residues" evidence="1">
    <location>
        <begin position="1"/>
        <end position="12"/>
    </location>
</feature>
<name>A0A218W4D7_PUNGR</name>
<reference evidence="3" key="1">
    <citation type="journal article" date="2017" name="Plant J.">
        <title>The pomegranate (Punica granatum L.) genome and the genomics of punicalagin biosynthesis.</title>
        <authorList>
            <person name="Qin G."/>
            <person name="Xu C."/>
            <person name="Ming R."/>
            <person name="Tang H."/>
            <person name="Guyot R."/>
            <person name="Kramer E.M."/>
            <person name="Hu Y."/>
            <person name="Yi X."/>
            <person name="Qi Y."/>
            <person name="Xu X."/>
            <person name="Gao Z."/>
            <person name="Pan H."/>
            <person name="Jian J."/>
            <person name="Tian Y."/>
            <person name="Yue Z."/>
            <person name="Xu Y."/>
        </authorList>
    </citation>
    <scope>NUCLEOTIDE SEQUENCE [LARGE SCALE GENOMIC DNA]</scope>
    <source>
        <strain evidence="3">cv. Dabenzi</strain>
    </source>
</reference>
<organism evidence="2 3">
    <name type="scientific">Punica granatum</name>
    <name type="common">Pomegranate</name>
    <dbReference type="NCBI Taxonomy" id="22663"/>
    <lineage>
        <taxon>Eukaryota</taxon>
        <taxon>Viridiplantae</taxon>
        <taxon>Streptophyta</taxon>
        <taxon>Embryophyta</taxon>
        <taxon>Tracheophyta</taxon>
        <taxon>Spermatophyta</taxon>
        <taxon>Magnoliopsida</taxon>
        <taxon>eudicotyledons</taxon>
        <taxon>Gunneridae</taxon>
        <taxon>Pentapetalae</taxon>
        <taxon>rosids</taxon>
        <taxon>malvids</taxon>
        <taxon>Myrtales</taxon>
        <taxon>Lythraceae</taxon>
        <taxon>Punica</taxon>
    </lineage>
</organism>
<dbReference type="AlphaFoldDB" id="A0A218W4D7"/>
<evidence type="ECO:0000313" key="3">
    <source>
        <dbReference type="Proteomes" id="UP000197138"/>
    </source>
</evidence>